<accession>A0ABY0Y3T5</accession>
<gene>
    <name evidence="2" type="ORF">SAMN04490188_0262</name>
</gene>
<dbReference type="InterPro" id="IPR011051">
    <property type="entry name" value="RmlC_Cupin_sf"/>
</dbReference>
<dbReference type="Pfam" id="PF06172">
    <property type="entry name" value="Cupin_5"/>
    <property type="match status" value="1"/>
</dbReference>
<comment type="caution">
    <text evidence="2">The sequence shown here is derived from an EMBL/GenBank/DDBJ whole genome shotgun (WGS) entry which is preliminary data.</text>
</comment>
<dbReference type="RefSeq" id="WP_053178175.1">
    <property type="nucleotide sequence ID" value="NZ_FNTT01000001.1"/>
</dbReference>
<dbReference type="PANTHER" id="PTHR33387">
    <property type="entry name" value="RMLC-LIKE JELLY ROLL FOLD PROTEIN"/>
    <property type="match status" value="1"/>
</dbReference>
<evidence type="ECO:0000313" key="3">
    <source>
        <dbReference type="Proteomes" id="UP000183915"/>
    </source>
</evidence>
<dbReference type="InterPro" id="IPR009327">
    <property type="entry name" value="Cupin_DUF985"/>
</dbReference>
<evidence type="ECO:0000259" key="1">
    <source>
        <dbReference type="Pfam" id="PF06172"/>
    </source>
</evidence>
<organism evidence="2 3">
    <name type="scientific">Pseudomonas kilonensis</name>
    <dbReference type="NCBI Taxonomy" id="132476"/>
    <lineage>
        <taxon>Bacteria</taxon>
        <taxon>Pseudomonadati</taxon>
        <taxon>Pseudomonadota</taxon>
        <taxon>Gammaproteobacteria</taxon>
        <taxon>Pseudomonadales</taxon>
        <taxon>Pseudomonadaceae</taxon>
        <taxon>Pseudomonas</taxon>
    </lineage>
</organism>
<dbReference type="EMBL" id="FNTT01000001">
    <property type="protein sequence ID" value="SEC89120.1"/>
    <property type="molecule type" value="Genomic_DNA"/>
</dbReference>
<dbReference type="CDD" id="cd06121">
    <property type="entry name" value="cupin_YML079wp"/>
    <property type="match status" value="1"/>
</dbReference>
<dbReference type="Gene3D" id="2.60.120.10">
    <property type="entry name" value="Jelly Rolls"/>
    <property type="match status" value="1"/>
</dbReference>
<feature type="domain" description="DUF985" evidence="1">
    <location>
        <begin position="8"/>
        <end position="139"/>
    </location>
</feature>
<keyword evidence="3" id="KW-1185">Reference proteome</keyword>
<proteinExistence type="predicted"/>
<reference evidence="2 3" key="1">
    <citation type="submission" date="2016-10" db="EMBL/GenBank/DDBJ databases">
        <authorList>
            <person name="Varghese N."/>
            <person name="Submissions S."/>
        </authorList>
    </citation>
    <scope>NUCLEOTIDE SEQUENCE [LARGE SCALE GENOMIC DNA]</scope>
    <source>
        <strain evidence="2 3">BS3780</strain>
    </source>
</reference>
<dbReference type="SUPFAM" id="SSF51182">
    <property type="entry name" value="RmlC-like cupins"/>
    <property type="match status" value="1"/>
</dbReference>
<dbReference type="InterPro" id="IPR014710">
    <property type="entry name" value="RmlC-like_jellyroll"/>
</dbReference>
<evidence type="ECO:0000313" key="2">
    <source>
        <dbReference type="EMBL" id="SEC89120.1"/>
    </source>
</evidence>
<dbReference type="Proteomes" id="UP000183915">
    <property type="component" value="Unassembled WGS sequence"/>
</dbReference>
<dbReference type="PANTHER" id="PTHR33387:SF3">
    <property type="entry name" value="DUF985 DOMAIN-CONTAINING PROTEIN"/>
    <property type="match status" value="1"/>
</dbReference>
<dbReference type="InterPro" id="IPR039935">
    <property type="entry name" value="YML079W-like"/>
</dbReference>
<name>A0ABY0Y3T5_9PSED</name>
<protein>
    <recommendedName>
        <fullName evidence="1">DUF985 domain-containing protein</fullName>
    </recommendedName>
</protein>
<sequence length="165" mass="18621">MTKKDIQNMLSLRKHVEGGFFSQTFDSAINVNFDRAGLSIERGLASVIYYLLTDDSPIGYLHTNLSPIIHFYHSGSPITYRYIHTNGDTEEHILGPDLVQGHSLQLYAPADIWKCSELQLGGEYGLISEVTVPAWNDLDSRLGQRNELLKAFPQHAAWIEKYSIP</sequence>